<keyword evidence="4" id="KW-0997">Cell inner membrane</keyword>
<dbReference type="Proteomes" id="UP001165678">
    <property type="component" value="Unassembled WGS sequence"/>
</dbReference>
<evidence type="ECO:0000313" key="11">
    <source>
        <dbReference type="Proteomes" id="UP001165678"/>
    </source>
</evidence>
<comment type="similarity">
    <text evidence="8">Belongs to the TsuA/YedE (TC 9.B.102) family.</text>
</comment>
<protein>
    <submittedName>
        <fullName evidence="10">YeeE/YedE family protein</fullName>
    </submittedName>
</protein>
<dbReference type="PANTHER" id="PTHR30574:SF1">
    <property type="entry name" value="SULPHUR TRANSPORT DOMAIN-CONTAINING PROTEIN"/>
    <property type="match status" value="1"/>
</dbReference>
<dbReference type="PANTHER" id="PTHR30574">
    <property type="entry name" value="INNER MEMBRANE PROTEIN YEDE"/>
    <property type="match status" value="1"/>
</dbReference>
<evidence type="ECO:0000256" key="9">
    <source>
        <dbReference type="SAM" id="Phobius"/>
    </source>
</evidence>
<keyword evidence="11" id="KW-1185">Reference proteome</keyword>
<sequence>MISSLFPGLVGGVLIGLAAVWLMSSLGRIAGISDIVAGLFLDSGSRDVYWRMAFVLGLIGGPVILAVLGVNGNLVSGARGLLGSPVTGPSTMAIGGLLIGLGTGIGSGCTSGHGVCGLARLSLRSLVAMAVFLAAAMLTVLAIYHL</sequence>
<dbReference type="GO" id="GO:0005886">
    <property type="term" value="C:plasma membrane"/>
    <property type="evidence" value="ECO:0007669"/>
    <property type="project" value="UniProtKB-SubCell"/>
</dbReference>
<evidence type="ECO:0000256" key="1">
    <source>
        <dbReference type="ARBA" id="ARBA00004429"/>
    </source>
</evidence>
<evidence type="ECO:0000256" key="8">
    <source>
        <dbReference type="ARBA" id="ARBA00035655"/>
    </source>
</evidence>
<keyword evidence="7 9" id="KW-0472">Membrane</keyword>
<proteinExistence type="inferred from homology"/>
<dbReference type="AlphaFoldDB" id="A0AA41ZG99"/>
<feature type="transmembrane region" description="Helical" evidence="9">
    <location>
        <begin position="121"/>
        <end position="144"/>
    </location>
</feature>
<evidence type="ECO:0000313" key="10">
    <source>
        <dbReference type="EMBL" id="MCX2524747.1"/>
    </source>
</evidence>
<comment type="subcellular location">
    <subcellularLocation>
        <location evidence="1">Cell inner membrane</location>
        <topology evidence="1">Multi-pass membrane protein</topology>
    </subcellularLocation>
</comment>
<dbReference type="RefSeq" id="WP_265896428.1">
    <property type="nucleotide sequence ID" value="NZ_JAPIVE010000003.1"/>
</dbReference>
<evidence type="ECO:0000256" key="2">
    <source>
        <dbReference type="ARBA" id="ARBA00022448"/>
    </source>
</evidence>
<keyword evidence="3" id="KW-1003">Cell membrane</keyword>
<keyword evidence="6 9" id="KW-1133">Transmembrane helix</keyword>
<organism evidence="10 11">
    <name type="scientific">Larsenimonas rhizosphaerae</name>
    <dbReference type="NCBI Taxonomy" id="2944682"/>
    <lineage>
        <taxon>Bacteria</taxon>
        <taxon>Pseudomonadati</taxon>
        <taxon>Pseudomonadota</taxon>
        <taxon>Gammaproteobacteria</taxon>
        <taxon>Oceanospirillales</taxon>
        <taxon>Halomonadaceae</taxon>
        <taxon>Larsenimonas</taxon>
    </lineage>
</organism>
<evidence type="ECO:0000256" key="4">
    <source>
        <dbReference type="ARBA" id="ARBA00022519"/>
    </source>
</evidence>
<comment type="caution">
    <text evidence="10">The sequence shown here is derived from an EMBL/GenBank/DDBJ whole genome shotgun (WGS) entry which is preliminary data.</text>
</comment>
<feature type="transmembrane region" description="Helical" evidence="9">
    <location>
        <begin position="90"/>
        <end position="109"/>
    </location>
</feature>
<feature type="transmembrane region" description="Helical" evidence="9">
    <location>
        <begin position="48"/>
        <end position="70"/>
    </location>
</feature>
<dbReference type="EMBL" id="JAPIVE010000003">
    <property type="protein sequence ID" value="MCX2524747.1"/>
    <property type="molecule type" value="Genomic_DNA"/>
</dbReference>
<name>A0AA41ZG99_9GAMM</name>
<evidence type="ECO:0000256" key="7">
    <source>
        <dbReference type="ARBA" id="ARBA00023136"/>
    </source>
</evidence>
<dbReference type="InterPro" id="IPR007272">
    <property type="entry name" value="Sulf_transp_TsuA/YedE"/>
</dbReference>
<keyword evidence="2" id="KW-0813">Transport</keyword>
<dbReference type="Pfam" id="PF04143">
    <property type="entry name" value="Sulf_transp"/>
    <property type="match status" value="1"/>
</dbReference>
<evidence type="ECO:0000256" key="6">
    <source>
        <dbReference type="ARBA" id="ARBA00022989"/>
    </source>
</evidence>
<evidence type="ECO:0000256" key="5">
    <source>
        <dbReference type="ARBA" id="ARBA00022692"/>
    </source>
</evidence>
<reference evidence="10" key="1">
    <citation type="submission" date="2022-11" db="EMBL/GenBank/DDBJ databases">
        <title>Larsenimonas rhizosphaerae sp. nov., isolated from a tidal mudflat.</title>
        <authorList>
            <person name="Lee S.D."/>
            <person name="Kim I.S."/>
        </authorList>
    </citation>
    <scope>NUCLEOTIDE SEQUENCE</scope>
    <source>
        <strain evidence="10">GH2-1</strain>
    </source>
</reference>
<feature type="transmembrane region" description="Helical" evidence="9">
    <location>
        <begin position="6"/>
        <end position="27"/>
    </location>
</feature>
<evidence type="ECO:0000256" key="3">
    <source>
        <dbReference type="ARBA" id="ARBA00022475"/>
    </source>
</evidence>
<gene>
    <name evidence="10" type="ORF">OQ287_10905</name>
</gene>
<accession>A0AA41ZG99</accession>
<keyword evidence="5 9" id="KW-0812">Transmembrane</keyword>